<dbReference type="PANTHER" id="PTHR45735:SF8">
    <property type="entry name" value="RRM DOMAIN-CONTAINING PROTEIN"/>
    <property type="match status" value="1"/>
</dbReference>
<dbReference type="InterPro" id="IPR000504">
    <property type="entry name" value="RRM_dom"/>
</dbReference>
<feature type="compositionally biased region" description="Basic and acidic residues" evidence="2">
    <location>
        <begin position="197"/>
        <end position="207"/>
    </location>
</feature>
<dbReference type="PANTHER" id="PTHR45735">
    <property type="entry name" value="CLEAVAGE STIMULATION FACTOR SUBUNIT 2"/>
    <property type="match status" value="1"/>
</dbReference>
<dbReference type="OrthoDB" id="272703at2759"/>
<feature type="region of interest" description="Disordered" evidence="2">
    <location>
        <begin position="185"/>
        <end position="220"/>
    </location>
</feature>
<name>A0A811SBU0_9POAL</name>
<keyword evidence="5" id="KW-1185">Reference proteome</keyword>
<evidence type="ECO:0000313" key="4">
    <source>
        <dbReference type="EMBL" id="CAD6338486.1"/>
    </source>
</evidence>
<evidence type="ECO:0000256" key="1">
    <source>
        <dbReference type="PROSITE-ProRule" id="PRU00176"/>
    </source>
</evidence>
<dbReference type="InterPro" id="IPR012677">
    <property type="entry name" value="Nucleotide-bd_a/b_plait_sf"/>
</dbReference>
<dbReference type="Proteomes" id="UP000604825">
    <property type="component" value="Unassembled WGS sequence"/>
</dbReference>
<protein>
    <recommendedName>
        <fullName evidence="3">RRM domain-containing protein</fullName>
    </recommendedName>
</protein>
<dbReference type="GO" id="GO:0005847">
    <property type="term" value="C:mRNA cleavage and polyadenylation specificity factor complex"/>
    <property type="evidence" value="ECO:0007669"/>
    <property type="project" value="TreeGrafter"/>
</dbReference>
<dbReference type="Pfam" id="PF00076">
    <property type="entry name" value="RRM_1"/>
    <property type="match status" value="1"/>
</dbReference>
<proteinExistence type="predicted"/>
<dbReference type="SMART" id="SM00360">
    <property type="entry name" value="RRM"/>
    <property type="match status" value="1"/>
</dbReference>
<evidence type="ECO:0000256" key="2">
    <source>
        <dbReference type="SAM" id="MobiDB-lite"/>
    </source>
</evidence>
<comment type="caution">
    <text evidence="4">The sequence shown here is derived from an EMBL/GenBank/DDBJ whole genome shotgun (WGS) entry which is preliminary data.</text>
</comment>
<evidence type="ECO:0000313" key="5">
    <source>
        <dbReference type="Proteomes" id="UP000604825"/>
    </source>
</evidence>
<dbReference type="PROSITE" id="PS50102">
    <property type="entry name" value="RRM"/>
    <property type="match status" value="1"/>
</dbReference>
<dbReference type="InterPro" id="IPR035979">
    <property type="entry name" value="RBD_domain_sf"/>
</dbReference>
<reference evidence="4" key="1">
    <citation type="submission" date="2020-10" db="EMBL/GenBank/DDBJ databases">
        <authorList>
            <person name="Han B."/>
            <person name="Lu T."/>
            <person name="Zhao Q."/>
            <person name="Huang X."/>
            <person name="Zhao Y."/>
        </authorList>
    </citation>
    <scope>NUCLEOTIDE SEQUENCE</scope>
</reference>
<dbReference type="EMBL" id="CAJGYO010000019">
    <property type="protein sequence ID" value="CAD6338486.1"/>
    <property type="molecule type" value="Genomic_DNA"/>
</dbReference>
<keyword evidence="1" id="KW-0694">RNA-binding</keyword>
<dbReference type="SUPFAM" id="SSF54928">
    <property type="entry name" value="RNA-binding domain, RBD"/>
    <property type="match status" value="1"/>
</dbReference>
<dbReference type="GO" id="GO:0003729">
    <property type="term" value="F:mRNA binding"/>
    <property type="evidence" value="ECO:0007669"/>
    <property type="project" value="TreeGrafter"/>
</dbReference>
<organism evidence="4 5">
    <name type="scientific">Miscanthus lutarioriparius</name>
    <dbReference type="NCBI Taxonomy" id="422564"/>
    <lineage>
        <taxon>Eukaryota</taxon>
        <taxon>Viridiplantae</taxon>
        <taxon>Streptophyta</taxon>
        <taxon>Embryophyta</taxon>
        <taxon>Tracheophyta</taxon>
        <taxon>Spermatophyta</taxon>
        <taxon>Magnoliopsida</taxon>
        <taxon>Liliopsida</taxon>
        <taxon>Poales</taxon>
        <taxon>Poaceae</taxon>
        <taxon>PACMAD clade</taxon>
        <taxon>Panicoideae</taxon>
        <taxon>Andropogonodae</taxon>
        <taxon>Andropogoneae</taxon>
        <taxon>Saccharinae</taxon>
        <taxon>Miscanthus</taxon>
    </lineage>
</organism>
<evidence type="ECO:0000259" key="3">
    <source>
        <dbReference type="PROSITE" id="PS50102"/>
    </source>
</evidence>
<accession>A0A811SBU0</accession>
<gene>
    <name evidence="4" type="ORF">NCGR_LOCUS62584</name>
</gene>
<sequence length="233" mass="24427">MAAAASCRCSGVVFVGNIPYHASEDELRAACEEIGPVVSLRVAPDDSKGSSSSRPLPRGFAFVEYLDDETALSACRNLQGRALRGRDLRVGLAQRTPPPAGCGDAEPVGVEGATHAASLLGPGARPCGAVTSYLAGLSRRQLGELLDALEREDAALMEHGKREFAGLDTLIEQARVLLDMASAPGAAAANNRKRGARGQDRPGDPRSPEAAAQAPKLRRVQDVGEYVPGIAYR</sequence>
<dbReference type="Gene3D" id="3.30.70.330">
    <property type="match status" value="1"/>
</dbReference>
<dbReference type="AlphaFoldDB" id="A0A811SBU0"/>
<feature type="domain" description="RRM" evidence="3">
    <location>
        <begin position="11"/>
        <end position="95"/>
    </location>
</feature>